<dbReference type="EMBL" id="MU069815">
    <property type="protein sequence ID" value="KAF5833375.1"/>
    <property type="molecule type" value="Genomic_DNA"/>
</dbReference>
<evidence type="ECO:0008006" key="3">
    <source>
        <dbReference type="Google" id="ProtNLM"/>
    </source>
</evidence>
<keyword evidence="2" id="KW-1185">Reference proteome</keyword>
<protein>
    <recommendedName>
        <fullName evidence="3">Encoded protein</fullName>
    </recommendedName>
</protein>
<dbReference type="Proteomes" id="UP000815325">
    <property type="component" value="Unassembled WGS sequence"/>
</dbReference>
<comment type="caution">
    <text evidence="1">The sequence shown here is derived from an EMBL/GenBank/DDBJ whole genome shotgun (WGS) entry which is preliminary data.</text>
</comment>
<evidence type="ECO:0000313" key="2">
    <source>
        <dbReference type="Proteomes" id="UP000815325"/>
    </source>
</evidence>
<organism evidence="1 2">
    <name type="scientific">Dunaliella salina</name>
    <name type="common">Green alga</name>
    <name type="synonym">Protococcus salinus</name>
    <dbReference type="NCBI Taxonomy" id="3046"/>
    <lineage>
        <taxon>Eukaryota</taxon>
        <taxon>Viridiplantae</taxon>
        <taxon>Chlorophyta</taxon>
        <taxon>core chlorophytes</taxon>
        <taxon>Chlorophyceae</taxon>
        <taxon>CS clade</taxon>
        <taxon>Chlamydomonadales</taxon>
        <taxon>Dunaliellaceae</taxon>
        <taxon>Dunaliella</taxon>
    </lineage>
</organism>
<gene>
    <name evidence="1" type="ORF">DUNSADRAFT_10378</name>
</gene>
<reference evidence="1" key="1">
    <citation type="submission" date="2017-08" db="EMBL/GenBank/DDBJ databases">
        <authorList>
            <person name="Polle J.E."/>
            <person name="Barry K."/>
            <person name="Cushman J."/>
            <person name="Schmutz J."/>
            <person name="Tran D."/>
            <person name="Hathwaick L.T."/>
            <person name="Yim W.C."/>
            <person name="Jenkins J."/>
            <person name="Mckie-Krisberg Z.M."/>
            <person name="Prochnik S."/>
            <person name="Lindquist E."/>
            <person name="Dockter R.B."/>
            <person name="Adam C."/>
            <person name="Molina H."/>
            <person name="Bunkerborg J."/>
            <person name="Jin E."/>
            <person name="Buchheim M."/>
            <person name="Magnuson J."/>
        </authorList>
    </citation>
    <scope>NUCLEOTIDE SEQUENCE</scope>
    <source>
        <strain evidence="1">CCAP 19/18</strain>
    </source>
</reference>
<name>A0ABQ7GFK1_DUNSA</name>
<accession>A0ABQ7GFK1</accession>
<sequence length="102" mass="11456">MRRWVYRYREPCEMMSSRLCCSGCAQMDLLLATHQARQTKELSYLASKLLSSVRTRLTSFGLLASFLARAPVDTHLQAAHGGQPRTMSCQYNTTLQALNAQG</sequence>
<proteinExistence type="predicted"/>
<evidence type="ECO:0000313" key="1">
    <source>
        <dbReference type="EMBL" id="KAF5833375.1"/>
    </source>
</evidence>